<evidence type="ECO:0000256" key="8">
    <source>
        <dbReference type="ARBA" id="ARBA00022989"/>
    </source>
</evidence>
<comment type="similarity">
    <text evidence="2">Belongs to the USE1 family.</text>
</comment>
<dbReference type="GO" id="GO:0006890">
    <property type="term" value="P:retrograde vesicle-mediated transport, Golgi to endoplasmic reticulum"/>
    <property type="evidence" value="ECO:0007669"/>
    <property type="project" value="TreeGrafter"/>
</dbReference>
<keyword evidence="9 10" id="KW-0472">Membrane</keyword>
<evidence type="ECO:0000256" key="4">
    <source>
        <dbReference type="ARBA" id="ARBA00022692"/>
    </source>
</evidence>
<dbReference type="CDD" id="cd15860">
    <property type="entry name" value="SNARE_USE1"/>
    <property type="match status" value="1"/>
</dbReference>
<keyword evidence="7" id="KW-0653">Protein transport</keyword>
<feature type="transmembrane region" description="Helical" evidence="10">
    <location>
        <begin position="237"/>
        <end position="258"/>
    </location>
</feature>
<keyword evidence="5" id="KW-0256">Endoplasmic reticulum</keyword>
<dbReference type="AlphaFoldDB" id="A0A1G4JZZ5"/>
<evidence type="ECO:0000313" key="11">
    <source>
        <dbReference type="EMBL" id="SCU96802.1"/>
    </source>
</evidence>
<dbReference type="GO" id="GO:0015031">
    <property type="term" value="P:protein transport"/>
    <property type="evidence" value="ECO:0007669"/>
    <property type="project" value="UniProtKB-KW"/>
</dbReference>
<dbReference type="EMBL" id="LT598467">
    <property type="protein sequence ID" value="SCU96802.1"/>
    <property type="molecule type" value="Genomic_DNA"/>
</dbReference>
<comment type="subcellular location">
    <subcellularLocation>
        <location evidence="1">Endoplasmic reticulum membrane</location>
        <topology evidence="1">Single-pass type IV membrane protein</topology>
    </subcellularLocation>
</comment>
<dbReference type="InterPro" id="IPR019150">
    <property type="entry name" value="Vesicle_transport_protein_Use1"/>
</dbReference>
<dbReference type="OrthoDB" id="4008582at2759"/>
<gene>
    <name evidence="11" type="ORF">LAMI_0F07800G</name>
</gene>
<dbReference type="STRING" id="1230905.A0A1G4JZZ5"/>
<dbReference type="PANTHER" id="PTHR13050">
    <property type="entry name" value="USE1-LIKE PROTEIN"/>
    <property type="match status" value="1"/>
</dbReference>
<evidence type="ECO:0000313" key="12">
    <source>
        <dbReference type="Proteomes" id="UP000191024"/>
    </source>
</evidence>
<dbReference type="Proteomes" id="UP000191024">
    <property type="component" value="Chromosome F"/>
</dbReference>
<keyword evidence="6" id="KW-0931">ER-Golgi transport</keyword>
<evidence type="ECO:0000256" key="1">
    <source>
        <dbReference type="ARBA" id="ARBA00004163"/>
    </source>
</evidence>
<evidence type="ECO:0000256" key="2">
    <source>
        <dbReference type="ARBA" id="ARBA00007891"/>
    </source>
</evidence>
<dbReference type="PANTHER" id="PTHR13050:SF7">
    <property type="entry name" value="VESICLE TRANSPORT PROTEIN USE1"/>
    <property type="match status" value="1"/>
</dbReference>
<accession>A0A1G4JZZ5</accession>
<name>A0A1G4JZZ5_9SACH</name>
<evidence type="ECO:0000256" key="5">
    <source>
        <dbReference type="ARBA" id="ARBA00022824"/>
    </source>
</evidence>
<keyword evidence="12" id="KW-1185">Reference proteome</keyword>
<sequence length="264" mass="29430">MTEAFNGSDCERIGTLLQQDLEQSLGQTDAFVEFLITNKALSDLNIVRQKAIEQQTSGQKNNSLPVDWQKQLANVEYNAFSKNSATLQELKRQHDISSQQRKKKYSVDFDAVDDTVNKEEEEELELIAKNGSGDESSLAELRSRLLGKNKNLSVAQDGSEETVEKAMQVQNSMQEELIGDMTQLVSSLRQGAAAFQTALQEDTTVLKATEIGLQTTSKSLSTLGGKLKKYHNSKFGLLFYLGCILFMIVGLLLTYMIVKIFPKM</sequence>
<dbReference type="GO" id="GO:0005484">
    <property type="term" value="F:SNAP receptor activity"/>
    <property type="evidence" value="ECO:0007669"/>
    <property type="project" value="TreeGrafter"/>
</dbReference>
<proteinExistence type="inferred from homology"/>
<evidence type="ECO:0000256" key="9">
    <source>
        <dbReference type="ARBA" id="ARBA00023136"/>
    </source>
</evidence>
<reference evidence="12" key="1">
    <citation type="submission" date="2016-03" db="EMBL/GenBank/DDBJ databases">
        <authorList>
            <person name="Devillers H."/>
        </authorList>
    </citation>
    <scope>NUCLEOTIDE SEQUENCE [LARGE SCALE GENOMIC DNA]</scope>
</reference>
<evidence type="ECO:0000256" key="3">
    <source>
        <dbReference type="ARBA" id="ARBA00022448"/>
    </source>
</evidence>
<evidence type="ECO:0000256" key="10">
    <source>
        <dbReference type="SAM" id="Phobius"/>
    </source>
</evidence>
<protein>
    <submittedName>
        <fullName evidence="11">LAMI_0F07800g1_1</fullName>
    </submittedName>
</protein>
<organism evidence="11 12">
    <name type="scientific">Lachancea mirantina</name>
    <dbReference type="NCBI Taxonomy" id="1230905"/>
    <lineage>
        <taxon>Eukaryota</taxon>
        <taxon>Fungi</taxon>
        <taxon>Dikarya</taxon>
        <taxon>Ascomycota</taxon>
        <taxon>Saccharomycotina</taxon>
        <taxon>Saccharomycetes</taxon>
        <taxon>Saccharomycetales</taxon>
        <taxon>Saccharomycetaceae</taxon>
        <taxon>Lachancea</taxon>
    </lineage>
</organism>
<keyword evidence="4 10" id="KW-0812">Transmembrane</keyword>
<dbReference type="GO" id="GO:0031201">
    <property type="term" value="C:SNARE complex"/>
    <property type="evidence" value="ECO:0007669"/>
    <property type="project" value="TreeGrafter"/>
</dbReference>
<dbReference type="Pfam" id="PF09753">
    <property type="entry name" value="Use1"/>
    <property type="match status" value="1"/>
</dbReference>
<evidence type="ECO:0000256" key="7">
    <source>
        <dbReference type="ARBA" id="ARBA00022927"/>
    </source>
</evidence>
<evidence type="ECO:0000256" key="6">
    <source>
        <dbReference type="ARBA" id="ARBA00022892"/>
    </source>
</evidence>
<dbReference type="GO" id="GO:0005789">
    <property type="term" value="C:endoplasmic reticulum membrane"/>
    <property type="evidence" value="ECO:0007669"/>
    <property type="project" value="UniProtKB-SubCell"/>
</dbReference>
<keyword evidence="8 10" id="KW-1133">Transmembrane helix</keyword>
<keyword evidence="3" id="KW-0813">Transport</keyword>